<evidence type="ECO:0000313" key="3">
    <source>
        <dbReference type="Proteomes" id="UP001585053"/>
    </source>
</evidence>
<gene>
    <name evidence="2" type="ORF">VSQ78_01605</name>
</gene>
<keyword evidence="3" id="KW-1185">Reference proteome</keyword>
<feature type="domain" description="VOC" evidence="1">
    <location>
        <begin position="4"/>
        <end position="129"/>
    </location>
</feature>
<dbReference type="PANTHER" id="PTHR36503:SF1">
    <property type="entry name" value="BLR2520 PROTEIN"/>
    <property type="match status" value="1"/>
</dbReference>
<organism evidence="2 3">
    <name type="scientific">Nocardiopsis alba</name>
    <dbReference type="NCBI Taxonomy" id="53437"/>
    <lineage>
        <taxon>Bacteria</taxon>
        <taxon>Bacillati</taxon>
        <taxon>Actinomycetota</taxon>
        <taxon>Actinomycetes</taxon>
        <taxon>Streptosporangiales</taxon>
        <taxon>Nocardiopsidaceae</taxon>
        <taxon>Nocardiopsis</taxon>
    </lineage>
</organism>
<accession>A0ABV5DP72</accession>
<dbReference type="PANTHER" id="PTHR36503">
    <property type="entry name" value="BLR2520 PROTEIN"/>
    <property type="match status" value="1"/>
</dbReference>
<dbReference type="InterPro" id="IPR037523">
    <property type="entry name" value="VOC_core"/>
</dbReference>
<sequence length="143" mass="15555">MKQRVHFITLATDDLDAARAFYRDGLGWEPLMDVPGEILFFQIAPGQMLGLFDTEKFSQDLGGTIEVGGVSGLTLAHNVDSPSEVERTVAEMAEAGARILKTPRQGEFGGVFHGLVQDPNGVIWEIAHNPGWRVEDDGTVVFG</sequence>
<dbReference type="InterPro" id="IPR004360">
    <property type="entry name" value="Glyas_Fos-R_dOase_dom"/>
</dbReference>
<protein>
    <submittedName>
        <fullName evidence="2">VOC family protein</fullName>
    </submittedName>
</protein>
<dbReference type="RefSeq" id="WP_376736612.1">
    <property type="nucleotide sequence ID" value="NZ_JAYMRS010000001.1"/>
</dbReference>
<dbReference type="Proteomes" id="UP001585053">
    <property type="component" value="Unassembled WGS sequence"/>
</dbReference>
<dbReference type="InterPro" id="IPR029068">
    <property type="entry name" value="Glyas_Bleomycin-R_OHBP_Dase"/>
</dbReference>
<dbReference type="Pfam" id="PF00903">
    <property type="entry name" value="Glyoxalase"/>
    <property type="match status" value="1"/>
</dbReference>
<evidence type="ECO:0000259" key="1">
    <source>
        <dbReference type="PROSITE" id="PS51819"/>
    </source>
</evidence>
<comment type="caution">
    <text evidence="2">The sequence shown here is derived from an EMBL/GenBank/DDBJ whole genome shotgun (WGS) entry which is preliminary data.</text>
</comment>
<dbReference type="Gene3D" id="3.10.180.10">
    <property type="entry name" value="2,3-Dihydroxybiphenyl 1,2-Dioxygenase, domain 1"/>
    <property type="match status" value="1"/>
</dbReference>
<name>A0ABV5DP72_9ACTN</name>
<dbReference type="PROSITE" id="PS51819">
    <property type="entry name" value="VOC"/>
    <property type="match status" value="1"/>
</dbReference>
<evidence type="ECO:0000313" key="2">
    <source>
        <dbReference type="EMBL" id="MFB8766379.1"/>
    </source>
</evidence>
<dbReference type="SUPFAM" id="SSF54593">
    <property type="entry name" value="Glyoxalase/Bleomycin resistance protein/Dihydroxybiphenyl dioxygenase"/>
    <property type="match status" value="1"/>
</dbReference>
<dbReference type="EMBL" id="JAYMRS010000001">
    <property type="protein sequence ID" value="MFB8766379.1"/>
    <property type="molecule type" value="Genomic_DNA"/>
</dbReference>
<proteinExistence type="predicted"/>
<reference evidence="2 3" key="1">
    <citation type="submission" date="2024-01" db="EMBL/GenBank/DDBJ databases">
        <title>Genome mining of biosynthetic gene clusters to explore secondary metabolites of Streptomyces sp.</title>
        <authorList>
            <person name="Baig A."/>
            <person name="Ajitkumar Shintre N."/>
            <person name="Kumar H."/>
            <person name="Anbarasu A."/>
            <person name="Ramaiah S."/>
        </authorList>
    </citation>
    <scope>NUCLEOTIDE SEQUENCE [LARGE SCALE GENOMIC DNA]</scope>
    <source>
        <strain evidence="2 3">A01</strain>
    </source>
</reference>